<organism evidence="1 2">
    <name type="scientific">Gigaspora margarita</name>
    <dbReference type="NCBI Taxonomy" id="4874"/>
    <lineage>
        <taxon>Eukaryota</taxon>
        <taxon>Fungi</taxon>
        <taxon>Fungi incertae sedis</taxon>
        <taxon>Mucoromycota</taxon>
        <taxon>Glomeromycotina</taxon>
        <taxon>Glomeromycetes</taxon>
        <taxon>Diversisporales</taxon>
        <taxon>Gigasporaceae</taxon>
        <taxon>Gigaspora</taxon>
    </lineage>
</organism>
<proteinExistence type="predicted"/>
<gene>
    <name evidence="1" type="ORF">GMARGA_LOCUS44058</name>
</gene>
<name>A0ABN7XJR6_GIGMA</name>
<reference evidence="1 2" key="1">
    <citation type="submission" date="2021-06" db="EMBL/GenBank/DDBJ databases">
        <authorList>
            <person name="Kallberg Y."/>
            <person name="Tangrot J."/>
            <person name="Rosling A."/>
        </authorList>
    </citation>
    <scope>NUCLEOTIDE SEQUENCE [LARGE SCALE GENOMIC DNA]</scope>
    <source>
        <strain evidence="1 2">120-4 pot B 10/14</strain>
    </source>
</reference>
<sequence length="47" mass="5364">MSESKKVKHNTEKNIGGRPLKPIWNFYNRGKLLDNSGHYEAICKACS</sequence>
<feature type="non-terminal residue" evidence="1">
    <location>
        <position position="47"/>
    </location>
</feature>
<comment type="caution">
    <text evidence="1">The sequence shown here is derived from an EMBL/GenBank/DDBJ whole genome shotgun (WGS) entry which is preliminary data.</text>
</comment>
<evidence type="ECO:0000313" key="1">
    <source>
        <dbReference type="EMBL" id="CAG8855237.1"/>
    </source>
</evidence>
<accession>A0ABN7XJR6</accession>
<dbReference type="EMBL" id="CAJVQB010147195">
    <property type="protein sequence ID" value="CAG8855237.1"/>
    <property type="molecule type" value="Genomic_DNA"/>
</dbReference>
<keyword evidence="2" id="KW-1185">Reference proteome</keyword>
<protein>
    <submittedName>
        <fullName evidence="1">18423_t:CDS:1</fullName>
    </submittedName>
</protein>
<evidence type="ECO:0000313" key="2">
    <source>
        <dbReference type="Proteomes" id="UP000789901"/>
    </source>
</evidence>
<dbReference type="Proteomes" id="UP000789901">
    <property type="component" value="Unassembled WGS sequence"/>
</dbReference>